<dbReference type="AlphaFoldDB" id="S8ANJ0"/>
<dbReference type="EMBL" id="AQGS01000044">
    <property type="protein sequence ID" value="EPS44515.1"/>
    <property type="molecule type" value="Genomic_DNA"/>
</dbReference>
<dbReference type="HOGENOM" id="CLU_037768_0_0_1"/>
<comment type="caution">
    <text evidence="2">The sequence shown here is derived from an EMBL/GenBank/DDBJ whole genome shotgun (WGS) entry which is preliminary data.</text>
</comment>
<dbReference type="Proteomes" id="UP000015100">
    <property type="component" value="Unassembled WGS sequence"/>
</dbReference>
<dbReference type="eggNOG" id="ENOG502SKJK">
    <property type="taxonomic scope" value="Eukaryota"/>
</dbReference>
<evidence type="ECO:0000313" key="3">
    <source>
        <dbReference type="Proteomes" id="UP000015100"/>
    </source>
</evidence>
<evidence type="ECO:0000256" key="1">
    <source>
        <dbReference type="SAM" id="MobiDB-lite"/>
    </source>
</evidence>
<feature type="region of interest" description="Disordered" evidence="1">
    <location>
        <begin position="1"/>
        <end position="20"/>
    </location>
</feature>
<dbReference type="OrthoDB" id="5423490at2759"/>
<organism evidence="2 3">
    <name type="scientific">Dactylellina haptotyla (strain CBS 200.50)</name>
    <name type="common">Nematode-trapping fungus</name>
    <name type="synonym">Monacrosporium haptotylum</name>
    <dbReference type="NCBI Taxonomy" id="1284197"/>
    <lineage>
        <taxon>Eukaryota</taxon>
        <taxon>Fungi</taxon>
        <taxon>Dikarya</taxon>
        <taxon>Ascomycota</taxon>
        <taxon>Pezizomycotina</taxon>
        <taxon>Orbiliomycetes</taxon>
        <taxon>Orbiliales</taxon>
        <taxon>Orbiliaceae</taxon>
        <taxon>Dactylellina</taxon>
    </lineage>
</organism>
<evidence type="ECO:0000313" key="2">
    <source>
        <dbReference type="EMBL" id="EPS44515.1"/>
    </source>
</evidence>
<protein>
    <submittedName>
        <fullName evidence="2">Uncharacterized protein</fullName>
    </submittedName>
</protein>
<dbReference type="STRING" id="1284197.S8ANJ0"/>
<dbReference type="OMA" id="IGRSHYG"/>
<reference evidence="3" key="2">
    <citation type="submission" date="2013-04" db="EMBL/GenBank/DDBJ databases">
        <title>Genomic mechanisms accounting for the adaptation to parasitism in nematode-trapping fungi.</title>
        <authorList>
            <person name="Ahren D.G."/>
        </authorList>
    </citation>
    <scope>NUCLEOTIDE SEQUENCE [LARGE SCALE GENOMIC DNA]</scope>
    <source>
        <strain evidence="3">CBS 200.50</strain>
    </source>
</reference>
<name>S8ANJ0_DACHA</name>
<sequence>MKKVKSSSKSPCSKHMYPPSDSSNGILSWLYRVLFFFFLRLRYLFGTRIWERTISLEDSPCTNIDEEKALLQDNEVKAKYTIGFDGWPVKTKPAHETMALAALFAAGLPIPNDATYHTASSEVWEIFRGNIWNDDPACALFDNGSEESNKIFSWPPGAAWYKDFSWAEAFGSSRTGSIIGRSHFGDLQFLHAMSCYEGEPAKETRDKIILWCEIMYKLAVGEELIGYEKINDIKIERGGWRISSFFAEDTNPQGDNTLAYLLTKDTNYKDLNIRYRALGSLMHIIQDSYAKGHTRRTFLSEPSRIWDRLGKVKTFHCYHGQNGTEHRSYDTIDTDLIRITNLEDFNVYWGARSAVEGCICIVKLWMSNKPWKEGPLGLLEDIFALAPDSTSGDSSI</sequence>
<reference evidence="2 3" key="1">
    <citation type="journal article" date="2013" name="PLoS Genet.">
        <title>Genomic mechanisms accounting for the adaptation to parasitism in nematode-trapping fungi.</title>
        <authorList>
            <person name="Meerupati T."/>
            <person name="Andersson K.M."/>
            <person name="Friman E."/>
            <person name="Kumar D."/>
            <person name="Tunlid A."/>
            <person name="Ahren D."/>
        </authorList>
    </citation>
    <scope>NUCLEOTIDE SEQUENCE [LARGE SCALE GENOMIC DNA]</scope>
    <source>
        <strain evidence="2 3">CBS 200.50</strain>
    </source>
</reference>
<keyword evidence="3" id="KW-1185">Reference proteome</keyword>
<proteinExistence type="predicted"/>
<accession>S8ANJ0</accession>
<gene>
    <name evidence="2" type="ORF">H072_1493</name>
</gene>